<dbReference type="GO" id="GO:0005829">
    <property type="term" value="C:cytosol"/>
    <property type="evidence" value="ECO:0007669"/>
    <property type="project" value="TreeGrafter"/>
</dbReference>
<sequence>MSALLNGEPEGCRSLIPGGCSTRVPGRFPPPGGIEVELDHGPSLATRWFNGTVTGQARVVEALQRIAYLLERAREPTYRVRAFRNAAATISALGDDELRGRVQAGTLTELRGIGKVTAEVVTEALSGETPVYLRRLEATGGQPVAEGGAEIRAALRGDLHTHSDWSDGGSPIADMVAAAQALGHEYIALTDHSPRLTVANGLSAERLRRQLDALAELNAGSGGIRVLTGIEVDINEDGSLDQSDDLLGRLDVVVASVHSKLRMPQEEMTRRMVTAIANPHVDVLGHCTGRLVTGGRGTRPESAFDAEVVFAACARFGVAVEINSRPERLDPPKRLLRLAVEAGCQFAVNTDAHAPGQLDWQPYGCERAAACGVPLENIVNTWAVQDLLSWTAQQS</sequence>
<dbReference type="EMBL" id="WLZY01000002">
    <property type="protein sequence ID" value="NDL56857.1"/>
    <property type="molecule type" value="Genomic_DNA"/>
</dbReference>
<name>A0A7K3M1D6_9ACTN</name>
<dbReference type="Pfam" id="PF02811">
    <property type="entry name" value="PHP"/>
    <property type="match status" value="1"/>
</dbReference>
<evidence type="ECO:0000259" key="1">
    <source>
        <dbReference type="SMART" id="SM00481"/>
    </source>
</evidence>
<dbReference type="Proteomes" id="UP000460435">
    <property type="component" value="Unassembled WGS sequence"/>
</dbReference>
<keyword evidence="3" id="KW-1185">Reference proteome</keyword>
<dbReference type="InterPro" id="IPR004013">
    <property type="entry name" value="PHP_dom"/>
</dbReference>
<evidence type="ECO:0000313" key="2">
    <source>
        <dbReference type="EMBL" id="NDL56857.1"/>
    </source>
</evidence>
<dbReference type="NCBIfam" id="NF005928">
    <property type="entry name" value="PRK07945.1"/>
    <property type="match status" value="1"/>
</dbReference>
<reference evidence="2 3" key="1">
    <citation type="submission" date="2019-11" db="EMBL/GenBank/DDBJ databases">
        <authorList>
            <person name="Li X.-J."/>
            <person name="Feng X.-M."/>
        </authorList>
    </citation>
    <scope>NUCLEOTIDE SEQUENCE [LARGE SCALE GENOMIC DNA]</scope>
    <source>
        <strain evidence="2 3">XMNu-373</strain>
    </source>
</reference>
<dbReference type="SMART" id="SM00481">
    <property type="entry name" value="POLIIIAc"/>
    <property type="match status" value="1"/>
</dbReference>
<feature type="domain" description="Polymerase/histidinol phosphatase N-terminal" evidence="1">
    <location>
        <begin position="157"/>
        <end position="236"/>
    </location>
</feature>
<dbReference type="AlphaFoldDB" id="A0A7K3M1D6"/>
<dbReference type="GO" id="GO:0008270">
    <property type="term" value="F:zinc ion binding"/>
    <property type="evidence" value="ECO:0007669"/>
    <property type="project" value="TreeGrafter"/>
</dbReference>
<gene>
    <name evidence="2" type="ORF">F7O44_07200</name>
</gene>
<comment type="caution">
    <text evidence="2">The sequence shown here is derived from an EMBL/GenBank/DDBJ whole genome shotgun (WGS) entry which is preliminary data.</text>
</comment>
<proteinExistence type="predicted"/>
<dbReference type="GO" id="GO:0042578">
    <property type="term" value="F:phosphoric ester hydrolase activity"/>
    <property type="evidence" value="ECO:0007669"/>
    <property type="project" value="TreeGrafter"/>
</dbReference>
<dbReference type="Gene3D" id="1.10.150.110">
    <property type="entry name" value="DNA polymerase beta, N-terminal domain-like"/>
    <property type="match status" value="1"/>
</dbReference>
<dbReference type="InterPro" id="IPR016195">
    <property type="entry name" value="Pol/histidinol_Pase-like"/>
</dbReference>
<dbReference type="InterPro" id="IPR050243">
    <property type="entry name" value="PHP_phosphatase"/>
</dbReference>
<dbReference type="InterPro" id="IPR003141">
    <property type="entry name" value="Pol/His_phosphatase_N"/>
</dbReference>
<accession>A0A7K3M1D6</accession>
<dbReference type="FunFam" id="3.20.20.140:FF:000047">
    <property type="entry name" value="PHP domain-containing protein"/>
    <property type="match status" value="1"/>
</dbReference>
<evidence type="ECO:0000313" key="3">
    <source>
        <dbReference type="Proteomes" id="UP000460435"/>
    </source>
</evidence>
<dbReference type="PANTHER" id="PTHR36928:SF1">
    <property type="entry name" value="PHOSPHATASE YCDX-RELATED"/>
    <property type="match status" value="1"/>
</dbReference>
<dbReference type="Gene3D" id="3.20.20.140">
    <property type="entry name" value="Metal-dependent hydrolases"/>
    <property type="match status" value="1"/>
</dbReference>
<dbReference type="Pfam" id="PF14716">
    <property type="entry name" value="HHH_8"/>
    <property type="match status" value="1"/>
</dbReference>
<dbReference type="InterPro" id="IPR010996">
    <property type="entry name" value="HHH_MUS81"/>
</dbReference>
<dbReference type="CDD" id="cd07436">
    <property type="entry name" value="PHP_PolX"/>
    <property type="match status" value="1"/>
</dbReference>
<dbReference type="InterPro" id="IPR047967">
    <property type="entry name" value="PolX_PHP"/>
</dbReference>
<organism evidence="2 3">
    <name type="scientific">Phytoactinopolyspora mesophila</name>
    <dbReference type="NCBI Taxonomy" id="2650750"/>
    <lineage>
        <taxon>Bacteria</taxon>
        <taxon>Bacillati</taxon>
        <taxon>Actinomycetota</taxon>
        <taxon>Actinomycetes</taxon>
        <taxon>Jiangellales</taxon>
        <taxon>Jiangellaceae</taxon>
        <taxon>Phytoactinopolyspora</taxon>
    </lineage>
</organism>
<protein>
    <submittedName>
        <fullName evidence="2">PHP domain-containing protein</fullName>
    </submittedName>
</protein>
<dbReference type="SUPFAM" id="SSF89550">
    <property type="entry name" value="PHP domain-like"/>
    <property type="match status" value="1"/>
</dbReference>
<dbReference type="PANTHER" id="PTHR36928">
    <property type="entry name" value="PHOSPHATASE YCDX-RELATED"/>
    <property type="match status" value="1"/>
</dbReference>
<dbReference type="InterPro" id="IPR027421">
    <property type="entry name" value="DNA_pol_lamdba_lyase_dom_sf"/>
</dbReference>
<dbReference type="SUPFAM" id="SSF47802">
    <property type="entry name" value="DNA polymerase beta, N-terminal domain-like"/>
    <property type="match status" value="1"/>
</dbReference>